<evidence type="ECO:0000256" key="3">
    <source>
        <dbReference type="ARBA" id="ARBA00022737"/>
    </source>
</evidence>
<comment type="caution">
    <text evidence="7">The sequence shown here is derived from an EMBL/GenBank/DDBJ whole genome shotgun (WGS) entry which is preliminary data.</text>
</comment>
<proteinExistence type="inferred from homology"/>
<keyword evidence="2 5" id="KW-0808">Transferase</keyword>
<dbReference type="InterPro" id="IPR024688">
    <property type="entry name" value="Mac_dom"/>
</dbReference>
<dbReference type="EC" id="2.3.1.-" evidence="5"/>
<dbReference type="Proteomes" id="UP000823886">
    <property type="component" value="Unassembled WGS sequence"/>
</dbReference>
<sequence length="221" mass="25109">MTLKERIKNGMIFYEDGHTDPEDIRQERELEEQRRRCKEAMFDFNSTRPGEDEKRTAILKGLLAECPDHVFLETPAHMSYGSHVHLGDYFYANFNLVIIDDTDVYIGDRVLVGPNVTICATGHPVYPLYRELAAHYSLPIRIGNCVWIGANSVILPGVKIGDNTVIGAGSVVTKDIPDNVVAVGNPCRVLREITEKDREYYFRDRKVDFAYTLRNTDSPEV</sequence>
<keyword evidence="4 5" id="KW-0012">Acyltransferase</keyword>
<feature type="domain" description="Maltose/galactoside acetyltransferase" evidence="6">
    <location>
        <begin position="4"/>
        <end position="68"/>
    </location>
</feature>
<reference evidence="7" key="1">
    <citation type="journal article" date="2021" name="PeerJ">
        <title>Extensive microbial diversity within the chicken gut microbiome revealed by metagenomics and culture.</title>
        <authorList>
            <person name="Gilroy R."/>
            <person name="Ravi A."/>
            <person name="Getino M."/>
            <person name="Pursley I."/>
            <person name="Horton D.L."/>
            <person name="Alikhan N.F."/>
            <person name="Baker D."/>
            <person name="Gharbi K."/>
            <person name="Hall N."/>
            <person name="Watson M."/>
            <person name="Adriaenssens E.M."/>
            <person name="Foster-Nyarko E."/>
            <person name="Jarju S."/>
            <person name="Secka A."/>
            <person name="Antonio M."/>
            <person name="Oren A."/>
            <person name="Chaudhuri R.R."/>
            <person name="La Ragione R."/>
            <person name="Hildebrand F."/>
            <person name="Pallen M.J."/>
        </authorList>
    </citation>
    <scope>NUCLEOTIDE SEQUENCE</scope>
    <source>
        <strain evidence="7">ChiBcec2-3848</strain>
    </source>
</reference>
<dbReference type="Pfam" id="PF12464">
    <property type="entry name" value="Mac"/>
    <property type="match status" value="1"/>
</dbReference>
<dbReference type="PANTHER" id="PTHR43017:SF1">
    <property type="entry name" value="ACETYLTRANSFERASE YJL218W-RELATED"/>
    <property type="match status" value="1"/>
</dbReference>
<evidence type="ECO:0000259" key="6">
    <source>
        <dbReference type="SMART" id="SM01266"/>
    </source>
</evidence>
<evidence type="ECO:0000256" key="2">
    <source>
        <dbReference type="ARBA" id="ARBA00022679"/>
    </source>
</evidence>
<dbReference type="FunFam" id="2.160.10.10:FF:000025">
    <property type="entry name" value="Hexapeptide-repeat containing-acetyltransferase"/>
    <property type="match status" value="1"/>
</dbReference>
<dbReference type="GO" id="GO:0008870">
    <property type="term" value="F:galactoside O-acetyltransferase activity"/>
    <property type="evidence" value="ECO:0007669"/>
    <property type="project" value="TreeGrafter"/>
</dbReference>
<dbReference type="InterPro" id="IPR001451">
    <property type="entry name" value="Hexapep"/>
</dbReference>
<dbReference type="Gene3D" id="2.160.10.10">
    <property type="entry name" value="Hexapeptide repeat proteins"/>
    <property type="match status" value="1"/>
</dbReference>
<dbReference type="InterPro" id="IPR011004">
    <property type="entry name" value="Trimer_LpxA-like_sf"/>
</dbReference>
<organism evidence="7 8">
    <name type="scientific">Candidatus Blautia merdavium</name>
    <dbReference type="NCBI Taxonomy" id="2838494"/>
    <lineage>
        <taxon>Bacteria</taxon>
        <taxon>Bacillati</taxon>
        <taxon>Bacillota</taxon>
        <taxon>Clostridia</taxon>
        <taxon>Lachnospirales</taxon>
        <taxon>Lachnospiraceae</taxon>
        <taxon>Blautia</taxon>
    </lineage>
</organism>
<evidence type="ECO:0000313" key="8">
    <source>
        <dbReference type="Proteomes" id="UP000823886"/>
    </source>
</evidence>
<name>A0A9D2TBG6_9FIRM</name>
<dbReference type="AlphaFoldDB" id="A0A9D2TBG6"/>
<dbReference type="PANTHER" id="PTHR43017">
    <property type="entry name" value="GALACTOSIDE O-ACETYLTRANSFERASE"/>
    <property type="match status" value="1"/>
</dbReference>
<evidence type="ECO:0000256" key="4">
    <source>
        <dbReference type="ARBA" id="ARBA00023315"/>
    </source>
</evidence>
<reference evidence="7" key="2">
    <citation type="submission" date="2021-04" db="EMBL/GenBank/DDBJ databases">
        <authorList>
            <person name="Gilroy R."/>
        </authorList>
    </citation>
    <scope>NUCLEOTIDE SEQUENCE</scope>
    <source>
        <strain evidence="7">ChiBcec2-3848</strain>
    </source>
</reference>
<dbReference type="InterPro" id="IPR018357">
    <property type="entry name" value="Hexapep_transf_CS"/>
</dbReference>
<evidence type="ECO:0000256" key="1">
    <source>
        <dbReference type="ARBA" id="ARBA00007274"/>
    </source>
</evidence>
<accession>A0A9D2TBG6</accession>
<keyword evidence="3" id="KW-0677">Repeat</keyword>
<comment type="similarity">
    <text evidence="1 5">Belongs to the transferase hexapeptide repeat family.</text>
</comment>
<evidence type="ECO:0000313" key="7">
    <source>
        <dbReference type="EMBL" id="HJC62593.1"/>
    </source>
</evidence>
<gene>
    <name evidence="7" type="primary">lacA</name>
    <name evidence="7" type="ORF">H9753_03110</name>
</gene>
<dbReference type="CDD" id="cd03357">
    <property type="entry name" value="LbH_MAT_GAT"/>
    <property type="match status" value="1"/>
</dbReference>
<dbReference type="Pfam" id="PF00132">
    <property type="entry name" value="Hexapep"/>
    <property type="match status" value="1"/>
</dbReference>
<dbReference type="EMBL" id="DWVZ01000038">
    <property type="protein sequence ID" value="HJC62593.1"/>
    <property type="molecule type" value="Genomic_DNA"/>
</dbReference>
<dbReference type="SMART" id="SM01266">
    <property type="entry name" value="Mac"/>
    <property type="match status" value="1"/>
</dbReference>
<evidence type="ECO:0000256" key="5">
    <source>
        <dbReference type="RuleBase" id="RU367021"/>
    </source>
</evidence>
<dbReference type="PROSITE" id="PS00101">
    <property type="entry name" value="HEXAPEP_TRANSFERASES"/>
    <property type="match status" value="1"/>
</dbReference>
<protein>
    <recommendedName>
        <fullName evidence="5">Acetyltransferase</fullName>
        <ecNumber evidence="5">2.3.1.-</ecNumber>
    </recommendedName>
</protein>
<dbReference type="SUPFAM" id="SSF51161">
    <property type="entry name" value="Trimeric LpxA-like enzymes"/>
    <property type="match status" value="1"/>
</dbReference>
<dbReference type="InterPro" id="IPR039369">
    <property type="entry name" value="LacA-like"/>
</dbReference>